<reference evidence="5 6" key="1">
    <citation type="journal article" date="2019" name="Int. J. Syst. Evol. Microbiol.">
        <title>The Global Catalogue of Microorganisms (GCM) 10K type strain sequencing project: providing services to taxonomists for standard genome sequencing and annotation.</title>
        <authorList>
            <consortium name="The Broad Institute Genomics Platform"/>
            <consortium name="The Broad Institute Genome Sequencing Center for Infectious Disease"/>
            <person name="Wu L."/>
            <person name="Ma J."/>
        </authorList>
    </citation>
    <scope>NUCLEOTIDE SEQUENCE [LARGE SCALE GENOMIC DNA]</scope>
    <source>
        <strain evidence="5 6">JCM 17504</strain>
    </source>
</reference>
<dbReference type="AlphaFoldDB" id="A0AAV3UJW7"/>
<dbReference type="PANTHER" id="PTHR48080:SF4">
    <property type="entry name" value="GLUCARATE DEHYDRATASE"/>
    <property type="match status" value="1"/>
</dbReference>
<comment type="pathway">
    <text evidence="2">Carbohydrate acid metabolism; D-glucarate degradation; 2,5-dioxopentanoate from D-glucarate: step 1/2.</text>
</comment>
<dbReference type="Pfam" id="PF13378">
    <property type="entry name" value="MR_MLE_C"/>
    <property type="match status" value="1"/>
</dbReference>
<dbReference type="InterPro" id="IPR013341">
    <property type="entry name" value="Mandelate_racemase_N_dom"/>
</dbReference>
<dbReference type="InterPro" id="IPR013342">
    <property type="entry name" value="Mandelate_racemase_C"/>
</dbReference>
<dbReference type="InterPro" id="IPR034593">
    <property type="entry name" value="DgoD-like"/>
</dbReference>
<dbReference type="GO" id="GO:0008872">
    <property type="term" value="F:glucarate dehydratase activity"/>
    <property type="evidence" value="ECO:0007669"/>
    <property type="project" value="UniProtKB-EC"/>
</dbReference>
<gene>
    <name evidence="5" type="ORF">GCM10025751_30500</name>
</gene>
<evidence type="ECO:0000313" key="5">
    <source>
        <dbReference type="EMBL" id="GAA5053357.1"/>
    </source>
</evidence>
<comment type="catalytic activity">
    <reaction evidence="1">
        <text>D-glucarate = 5-dehydro-4-deoxy-D-glucarate + H2O</text>
        <dbReference type="Rhea" id="RHEA:14573"/>
        <dbReference type="ChEBI" id="CHEBI:15377"/>
        <dbReference type="ChEBI" id="CHEBI:30612"/>
        <dbReference type="ChEBI" id="CHEBI:42819"/>
        <dbReference type="EC" id="4.2.1.40"/>
    </reaction>
</comment>
<dbReference type="Pfam" id="PF02746">
    <property type="entry name" value="MR_MLE_N"/>
    <property type="match status" value="1"/>
</dbReference>
<dbReference type="Proteomes" id="UP001501729">
    <property type="component" value="Unassembled WGS sequence"/>
</dbReference>
<evidence type="ECO:0000259" key="4">
    <source>
        <dbReference type="SMART" id="SM00922"/>
    </source>
</evidence>
<dbReference type="CDD" id="cd03316">
    <property type="entry name" value="MR_like"/>
    <property type="match status" value="1"/>
</dbReference>
<dbReference type="SFLD" id="SFLDS00001">
    <property type="entry name" value="Enolase"/>
    <property type="match status" value="1"/>
</dbReference>
<dbReference type="SUPFAM" id="SSF54826">
    <property type="entry name" value="Enolase N-terminal domain-like"/>
    <property type="match status" value="1"/>
</dbReference>
<keyword evidence="6" id="KW-1185">Reference proteome</keyword>
<organism evidence="5 6">
    <name type="scientific">Haladaptatus pallidirubidus</name>
    <dbReference type="NCBI Taxonomy" id="1008152"/>
    <lineage>
        <taxon>Archaea</taxon>
        <taxon>Methanobacteriati</taxon>
        <taxon>Methanobacteriota</taxon>
        <taxon>Stenosarchaea group</taxon>
        <taxon>Halobacteria</taxon>
        <taxon>Halobacteriales</taxon>
        <taxon>Haladaptataceae</taxon>
        <taxon>Haladaptatus</taxon>
    </lineage>
</organism>
<dbReference type="Gene3D" id="3.30.390.10">
    <property type="entry name" value="Enolase-like, N-terminal domain"/>
    <property type="match status" value="1"/>
</dbReference>
<protein>
    <recommendedName>
        <fullName evidence="3">glucarate dehydratase</fullName>
        <ecNumber evidence="3">4.2.1.40</ecNumber>
    </recommendedName>
</protein>
<dbReference type="Gene3D" id="3.20.20.120">
    <property type="entry name" value="Enolase-like C-terminal domain"/>
    <property type="match status" value="1"/>
</dbReference>
<evidence type="ECO:0000313" key="6">
    <source>
        <dbReference type="Proteomes" id="UP001501729"/>
    </source>
</evidence>
<sequence>MAISELEAIPIAVGVKSLDEEFGLAPYNSNHDAVESVDRLLVRLETDDGLVGWGETLVPMRSPAAATAIIDDILAPELIGRSVDDIQSFGEAFYFPYTRIHPFLGAVKTAMWDAVGKRFGAPVSELLGGTIKRDVSVAFCLGMLDAEESREHAAFARDRGFTALKTKAGSDWRRDVERIKAMHDEVDGELEFRLDPNQGWTFEDTVRAASLLEDDGIYLQYLEQPVRIDTYGTYEKLRSRLRTPVAVNEDTYFERNFSHLLRQDAIDVGVIDFVPAGGILDAKRLAGLAREAGVSLSHHCGFDLGVKTAAMLHTVATTPAINLAPDSVYYAWEEYVVENPLTIENGSMTVPDEPGLGFSVDERAVERHRTDR</sequence>
<name>A0AAV3UJW7_9EURY</name>
<dbReference type="InterPro" id="IPR036849">
    <property type="entry name" value="Enolase-like_C_sf"/>
</dbReference>
<dbReference type="SMART" id="SM00922">
    <property type="entry name" value="MR_MLE"/>
    <property type="match status" value="1"/>
</dbReference>
<comment type="caution">
    <text evidence="5">The sequence shown here is derived from an EMBL/GenBank/DDBJ whole genome shotgun (WGS) entry which is preliminary data.</text>
</comment>
<evidence type="ECO:0000256" key="1">
    <source>
        <dbReference type="ARBA" id="ARBA00001426"/>
    </source>
</evidence>
<evidence type="ECO:0000256" key="2">
    <source>
        <dbReference type="ARBA" id="ARBA00005183"/>
    </source>
</evidence>
<feature type="domain" description="Mandelate racemase/muconate lactonizing enzyme C-terminal" evidence="4">
    <location>
        <begin position="146"/>
        <end position="244"/>
    </location>
</feature>
<dbReference type="PANTHER" id="PTHR48080">
    <property type="entry name" value="D-GALACTONATE DEHYDRATASE-RELATED"/>
    <property type="match status" value="1"/>
</dbReference>
<dbReference type="InterPro" id="IPR029065">
    <property type="entry name" value="Enolase_C-like"/>
</dbReference>
<dbReference type="SUPFAM" id="SSF51604">
    <property type="entry name" value="Enolase C-terminal domain-like"/>
    <property type="match status" value="1"/>
</dbReference>
<dbReference type="InterPro" id="IPR029017">
    <property type="entry name" value="Enolase-like_N"/>
</dbReference>
<accession>A0AAV3UJW7</accession>
<dbReference type="GeneID" id="68616897"/>
<proteinExistence type="predicted"/>
<dbReference type="RefSeq" id="WP_227778160.1">
    <property type="nucleotide sequence ID" value="NZ_BAABKX010000013.1"/>
</dbReference>
<dbReference type="EC" id="4.2.1.40" evidence="3"/>
<evidence type="ECO:0000256" key="3">
    <source>
        <dbReference type="ARBA" id="ARBA00011973"/>
    </source>
</evidence>
<dbReference type="EMBL" id="BAABKX010000013">
    <property type="protein sequence ID" value="GAA5053357.1"/>
    <property type="molecule type" value="Genomic_DNA"/>
</dbReference>